<proteinExistence type="predicted"/>
<feature type="region of interest" description="Disordered" evidence="1">
    <location>
        <begin position="291"/>
        <end position="325"/>
    </location>
</feature>
<reference evidence="3" key="1">
    <citation type="submission" date="2016-11" db="UniProtKB">
        <authorList>
            <consortium name="WormBaseParasite"/>
        </authorList>
    </citation>
    <scope>IDENTIFICATION</scope>
</reference>
<dbReference type="WBParaSite" id="Csp11.Scaffold626.g6572.t2">
    <property type="protein sequence ID" value="Csp11.Scaffold626.g6572.t2"/>
    <property type="gene ID" value="Csp11.Scaffold626.g6572"/>
</dbReference>
<evidence type="ECO:0000256" key="1">
    <source>
        <dbReference type="SAM" id="MobiDB-lite"/>
    </source>
</evidence>
<sequence length="325" mass="35967">MVQKQVEKEKSLKRKERSVVKSVPRDSVEPLADIKTEGTFVEEPKTKTSETSVAQTSIISHLSTPMATIKSESNDETMMKPPALKTPKEKKTYNKKTAKASRESTPYKNGTPTHLGTVQQKLSRESTPHMNGIPYQGLEHSTVQPALLENKVLPLPPAPSTSHIAGLPLNFIPKISDVKMEITPDPQPVQHFVSAPSTSTYYPQATTTVASQVSKTLTPENARPMKPTDDNIFHHLPERIVKKLNQQLPYDYDLLKAHKRITGIDPIVAESEAVLLPHDWDRQKVMKGLASSLGSSHNVSPTTSRQSSETDSSSSDGNRRERVLL</sequence>
<dbReference type="Proteomes" id="UP000095282">
    <property type="component" value="Unplaced"/>
</dbReference>
<feature type="region of interest" description="Disordered" evidence="1">
    <location>
        <begin position="1"/>
        <end position="114"/>
    </location>
</feature>
<feature type="compositionally biased region" description="Basic and acidic residues" evidence="1">
    <location>
        <begin position="17"/>
        <end position="48"/>
    </location>
</feature>
<feature type="compositionally biased region" description="Polar residues" evidence="1">
    <location>
        <begin position="103"/>
        <end position="114"/>
    </location>
</feature>
<name>A0A1I7TJM7_9PELO</name>
<feature type="compositionally biased region" description="Polar residues" evidence="1">
    <location>
        <begin position="49"/>
        <end position="66"/>
    </location>
</feature>
<dbReference type="eggNOG" id="KOG4477">
    <property type="taxonomic scope" value="Eukaryota"/>
</dbReference>
<organism evidence="2 3">
    <name type="scientific">Caenorhabditis tropicalis</name>
    <dbReference type="NCBI Taxonomy" id="1561998"/>
    <lineage>
        <taxon>Eukaryota</taxon>
        <taxon>Metazoa</taxon>
        <taxon>Ecdysozoa</taxon>
        <taxon>Nematoda</taxon>
        <taxon>Chromadorea</taxon>
        <taxon>Rhabditida</taxon>
        <taxon>Rhabditina</taxon>
        <taxon>Rhabditomorpha</taxon>
        <taxon>Rhabditoidea</taxon>
        <taxon>Rhabditidae</taxon>
        <taxon>Peloderinae</taxon>
        <taxon>Caenorhabditis</taxon>
    </lineage>
</organism>
<evidence type="ECO:0000313" key="2">
    <source>
        <dbReference type="Proteomes" id="UP000095282"/>
    </source>
</evidence>
<dbReference type="STRING" id="1561998.A0A1I7TJM7"/>
<feature type="compositionally biased region" description="Polar residues" evidence="1">
    <location>
        <begin position="292"/>
        <end position="301"/>
    </location>
</feature>
<keyword evidence="2" id="KW-1185">Reference proteome</keyword>
<feature type="compositionally biased region" description="Low complexity" evidence="1">
    <location>
        <begin position="302"/>
        <end position="315"/>
    </location>
</feature>
<dbReference type="AlphaFoldDB" id="A0A1I7TJM7"/>
<feature type="compositionally biased region" description="Basic and acidic residues" evidence="1">
    <location>
        <begin position="1"/>
        <end position="10"/>
    </location>
</feature>
<evidence type="ECO:0000313" key="3">
    <source>
        <dbReference type="WBParaSite" id="Csp11.Scaffold626.g6572.t2"/>
    </source>
</evidence>
<protein>
    <submittedName>
        <fullName evidence="3">PPP1R35_C domain-containing protein</fullName>
    </submittedName>
</protein>
<accession>A0A1I7TJM7</accession>